<organism evidence="3 4">
    <name type="scientific">Phialocephala subalpina</name>
    <dbReference type="NCBI Taxonomy" id="576137"/>
    <lineage>
        <taxon>Eukaryota</taxon>
        <taxon>Fungi</taxon>
        <taxon>Dikarya</taxon>
        <taxon>Ascomycota</taxon>
        <taxon>Pezizomycotina</taxon>
        <taxon>Leotiomycetes</taxon>
        <taxon>Helotiales</taxon>
        <taxon>Mollisiaceae</taxon>
        <taxon>Phialocephala</taxon>
        <taxon>Phialocephala fortinii species complex</taxon>
    </lineage>
</organism>
<dbReference type="Pfam" id="PF13460">
    <property type="entry name" value="NAD_binding_10"/>
    <property type="match status" value="1"/>
</dbReference>
<comment type="similarity">
    <text evidence="1">Belongs to the avfA family.</text>
</comment>
<dbReference type="AlphaFoldDB" id="A0A1L7WUW4"/>
<dbReference type="EMBL" id="FJOG01000008">
    <property type="protein sequence ID" value="CZR56572.1"/>
    <property type="molecule type" value="Genomic_DNA"/>
</dbReference>
<dbReference type="GO" id="GO:0016646">
    <property type="term" value="F:oxidoreductase activity, acting on the CH-NH group of donors, NAD or NADP as acceptor"/>
    <property type="evidence" value="ECO:0007669"/>
    <property type="project" value="TreeGrafter"/>
</dbReference>
<evidence type="ECO:0000313" key="4">
    <source>
        <dbReference type="Proteomes" id="UP000184330"/>
    </source>
</evidence>
<dbReference type="OrthoDB" id="10254221at2759"/>
<feature type="domain" description="NAD(P)-binding" evidence="2">
    <location>
        <begin position="14"/>
        <end position="207"/>
    </location>
</feature>
<gene>
    <name evidence="3" type="ORF">PAC_06461</name>
</gene>
<dbReference type="PANTHER" id="PTHR43355">
    <property type="entry name" value="FLAVIN REDUCTASE (NADPH)"/>
    <property type="match status" value="1"/>
</dbReference>
<sequence>MASESQKKNIILLGGTGPSGLLTLKLAFDHGHLVTVYARSPQKIPTDLASHSNIKIIKGSLQETERFFDLLPGTDTIISLLGPTSPWHTGTELSTFYISLLQHLQTTPHPPHILALNTISIRQPSDSSSLTASLLVWIVYLLANSAYTELHQIAAVFEKEGKGLPWTNFRVAWLADGLDAEEANAGMVGKGGWGMRMEKRELASWCVGEAERGVGASKWVGKMPALFGGRKKEV</sequence>
<dbReference type="InterPro" id="IPR051606">
    <property type="entry name" value="Polyketide_Oxido-like"/>
</dbReference>
<evidence type="ECO:0000313" key="3">
    <source>
        <dbReference type="EMBL" id="CZR56572.1"/>
    </source>
</evidence>
<evidence type="ECO:0000259" key="2">
    <source>
        <dbReference type="Pfam" id="PF13460"/>
    </source>
</evidence>
<dbReference type="PANTHER" id="PTHR43355:SF2">
    <property type="entry name" value="FLAVIN REDUCTASE (NADPH)"/>
    <property type="match status" value="1"/>
</dbReference>
<reference evidence="3 4" key="1">
    <citation type="submission" date="2016-03" db="EMBL/GenBank/DDBJ databases">
        <authorList>
            <person name="Ploux O."/>
        </authorList>
    </citation>
    <scope>NUCLEOTIDE SEQUENCE [LARGE SCALE GENOMIC DNA]</scope>
    <source>
        <strain evidence="3 4">UAMH 11012</strain>
    </source>
</reference>
<protein>
    <recommendedName>
        <fullName evidence="2">NAD(P)-binding domain-containing protein</fullName>
    </recommendedName>
</protein>
<dbReference type="Proteomes" id="UP000184330">
    <property type="component" value="Unassembled WGS sequence"/>
</dbReference>
<accession>A0A1L7WUW4</accession>
<dbReference type="Gene3D" id="3.40.50.720">
    <property type="entry name" value="NAD(P)-binding Rossmann-like Domain"/>
    <property type="match status" value="1"/>
</dbReference>
<keyword evidence="4" id="KW-1185">Reference proteome</keyword>
<name>A0A1L7WUW4_9HELO</name>
<dbReference type="InterPro" id="IPR036291">
    <property type="entry name" value="NAD(P)-bd_dom_sf"/>
</dbReference>
<dbReference type="InterPro" id="IPR016040">
    <property type="entry name" value="NAD(P)-bd_dom"/>
</dbReference>
<dbReference type="STRING" id="576137.A0A1L7WUW4"/>
<proteinExistence type="inferred from homology"/>
<evidence type="ECO:0000256" key="1">
    <source>
        <dbReference type="ARBA" id="ARBA00038376"/>
    </source>
</evidence>
<dbReference type="SUPFAM" id="SSF51735">
    <property type="entry name" value="NAD(P)-binding Rossmann-fold domains"/>
    <property type="match status" value="1"/>
</dbReference>